<evidence type="ECO:0000256" key="1">
    <source>
        <dbReference type="ARBA" id="ARBA00023015"/>
    </source>
</evidence>
<dbReference type="InterPro" id="IPR036390">
    <property type="entry name" value="WH_DNA-bd_sf"/>
</dbReference>
<organism evidence="5 6">
    <name type="scientific">Pseudomonas asuensis</name>
    <dbReference type="NCBI Taxonomy" id="1825787"/>
    <lineage>
        <taxon>Bacteria</taxon>
        <taxon>Pseudomonadati</taxon>
        <taxon>Pseudomonadota</taxon>
        <taxon>Gammaproteobacteria</taxon>
        <taxon>Pseudomonadales</taxon>
        <taxon>Pseudomonadaceae</taxon>
        <taxon>Pseudomonas</taxon>
    </lineage>
</organism>
<dbReference type="RefSeq" id="WP_188866998.1">
    <property type="nucleotide sequence ID" value="NZ_BMNW01000006.1"/>
</dbReference>
<evidence type="ECO:0000313" key="5">
    <source>
        <dbReference type="EMBL" id="GGM17654.1"/>
    </source>
</evidence>
<comment type="caution">
    <text evidence="5">The sequence shown here is derived from an EMBL/GenBank/DDBJ whole genome shotgun (WGS) entry which is preliminary data.</text>
</comment>
<keyword evidence="2" id="KW-0238">DNA-binding</keyword>
<evidence type="ECO:0000256" key="3">
    <source>
        <dbReference type="ARBA" id="ARBA00023163"/>
    </source>
</evidence>
<evidence type="ECO:0000313" key="6">
    <source>
        <dbReference type="Proteomes" id="UP000616499"/>
    </source>
</evidence>
<dbReference type="Gene3D" id="1.10.10.10">
    <property type="entry name" value="Winged helix-like DNA-binding domain superfamily/Winged helix DNA-binding domain"/>
    <property type="match status" value="1"/>
</dbReference>
<reference evidence="6" key="1">
    <citation type="journal article" date="2019" name="Int. J. Syst. Evol. Microbiol.">
        <title>The Global Catalogue of Microorganisms (GCM) 10K type strain sequencing project: providing services to taxonomists for standard genome sequencing and annotation.</title>
        <authorList>
            <consortium name="The Broad Institute Genomics Platform"/>
            <consortium name="The Broad Institute Genome Sequencing Center for Infectious Disease"/>
            <person name="Wu L."/>
            <person name="Ma J."/>
        </authorList>
    </citation>
    <scope>NUCLEOTIDE SEQUENCE [LARGE SCALE GENOMIC DNA]</scope>
    <source>
        <strain evidence="6">JCM 13501</strain>
    </source>
</reference>
<dbReference type="SUPFAM" id="SSF46785">
    <property type="entry name" value="Winged helix' DNA-binding domain"/>
    <property type="match status" value="1"/>
</dbReference>
<keyword evidence="1" id="KW-0805">Transcription regulation</keyword>
<accession>A0ABQ2GWT5</accession>
<feature type="domain" description="HTH marR-type" evidence="4">
    <location>
        <begin position="23"/>
        <end position="159"/>
    </location>
</feature>
<dbReference type="PROSITE" id="PS50995">
    <property type="entry name" value="HTH_MARR_2"/>
    <property type="match status" value="1"/>
</dbReference>
<gene>
    <name evidence="5" type="ORF">GCM10009425_30780</name>
</gene>
<evidence type="ECO:0000256" key="2">
    <source>
        <dbReference type="ARBA" id="ARBA00023125"/>
    </source>
</evidence>
<dbReference type="InterPro" id="IPR036388">
    <property type="entry name" value="WH-like_DNA-bd_sf"/>
</dbReference>
<dbReference type="PANTHER" id="PTHR42756:SF1">
    <property type="entry name" value="TRANSCRIPTIONAL REPRESSOR OF EMRAB OPERON"/>
    <property type="match status" value="1"/>
</dbReference>
<dbReference type="PANTHER" id="PTHR42756">
    <property type="entry name" value="TRANSCRIPTIONAL REGULATOR, MARR"/>
    <property type="match status" value="1"/>
</dbReference>
<dbReference type="EMBL" id="BMNW01000006">
    <property type="protein sequence ID" value="GGM17654.1"/>
    <property type="molecule type" value="Genomic_DNA"/>
</dbReference>
<keyword evidence="3" id="KW-0804">Transcription</keyword>
<sequence length="169" mass="19123">MTDRALLATEQWRKQRPDVDPFPMQVLGRFGELAQLITRDYINPFFARYGLHPGEFDVLATLRRSGEPFALTPTALYEAAMISSGGMTNRLDRLERAELIERRKHPTDRRGTLVALTDKGRSLIDAMLAPHVENEQRVLAPLTEAEQRQLDELLGKLTRCLSKPPEGGK</sequence>
<evidence type="ECO:0000259" key="4">
    <source>
        <dbReference type="PROSITE" id="PS50995"/>
    </source>
</evidence>
<proteinExistence type="predicted"/>
<dbReference type="Pfam" id="PF12802">
    <property type="entry name" value="MarR_2"/>
    <property type="match status" value="1"/>
</dbReference>
<keyword evidence="6" id="KW-1185">Reference proteome</keyword>
<name>A0ABQ2GWT5_9PSED</name>
<dbReference type="Proteomes" id="UP000616499">
    <property type="component" value="Unassembled WGS sequence"/>
</dbReference>
<dbReference type="SMART" id="SM00347">
    <property type="entry name" value="HTH_MARR"/>
    <property type="match status" value="1"/>
</dbReference>
<dbReference type="InterPro" id="IPR000835">
    <property type="entry name" value="HTH_MarR-typ"/>
</dbReference>
<protein>
    <submittedName>
        <fullName evidence="5">MarR family transcriptional regulator</fullName>
    </submittedName>
</protein>
<dbReference type="PRINTS" id="PR00598">
    <property type="entry name" value="HTHMARR"/>
</dbReference>